<dbReference type="SUPFAM" id="SSF158235">
    <property type="entry name" value="SOCS box-like"/>
    <property type="match status" value="1"/>
</dbReference>
<dbReference type="InterPro" id="IPR036322">
    <property type="entry name" value="WD40_repeat_dom_sf"/>
</dbReference>
<dbReference type="SUPFAM" id="SSF50978">
    <property type="entry name" value="WD40 repeat-like"/>
    <property type="match status" value="1"/>
</dbReference>
<feature type="region of interest" description="Disordered" evidence="3">
    <location>
        <begin position="1"/>
        <end position="25"/>
    </location>
</feature>
<dbReference type="InterPro" id="IPR001496">
    <property type="entry name" value="SOCS_box"/>
</dbReference>
<dbReference type="PANTHER" id="PTHR15622">
    <property type="entry name" value="WD40 REPEAT PROTEIN"/>
    <property type="match status" value="1"/>
</dbReference>
<evidence type="ECO:0000259" key="4">
    <source>
        <dbReference type="PROSITE" id="PS50225"/>
    </source>
</evidence>
<dbReference type="InterPro" id="IPR036036">
    <property type="entry name" value="SOCS_box-like_dom_sf"/>
</dbReference>
<dbReference type="Proteomes" id="UP000275408">
    <property type="component" value="Unassembled WGS sequence"/>
</dbReference>
<dbReference type="PROSITE" id="PS50082">
    <property type="entry name" value="WD_REPEATS_2"/>
    <property type="match status" value="1"/>
</dbReference>
<dbReference type="OrthoDB" id="2013972at2759"/>
<protein>
    <recommendedName>
        <fullName evidence="4">SOCS box domain-containing protein</fullName>
    </recommendedName>
</protein>
<dbReference type="Gene3D" id="1.10.750.20">
    <property type="entry name" value="SOCS box"/>
    <property type="match status" value="1"/>
</dbReference>
<gene>
    <name evidence="5" type="ORF">pdam_00015547</name>
</gene>
<evidence type="ECO:0000256" key="1">
    <source>
        <dbReference type="ARBA" id="ARBA00022786"/>
    </source>
</evidence>
<dbReference type="Gene3D" id="2.130.10.10">
    <property type="entry name" value="YVTN repeat-like/Quinoprotein amine dehydrogenase"/>
    <property type="match status" value="2"/>
</dbReference>
<dbReference type="AlphaFoldDB" id="A0A3M6UHI9"/>
<evidence type="ECO:0000313" key="6">
    <source>
        <dbReference type="Proteomes" id="UP000275408"/>
    </source>
</evidence>
<dbReference type="InterPro" id="IPR051983">
    <property type="entry name" value="WSB_SOCS-box_domain"/>
</dbReference>
<organism evidence="5 6">
    <name type="scientific">Pocillopora damicornis</name>
    <name type="common">Cauliflower coral</name>
    <name type="synonym">Millepora damicornis</name>
    <dbReference type="NCBI Taxonomy" id="46731"/>
    <lineage>
        <taxon>Eukaryota</taxon>
        <taxon>Metazoa</taxon>
        <taxon>Cnidaria</taxon>
        <taxon>Anthozoa</taxon>
        <taxon>Hexacorallia</taxon>
        <taxon>Scleractinia</taxon>
        <taxon>Astrocoeniina</taxon>
        <taxon>Pocilloporidae</taxon>
        <taxon>Pocillopora</taxon>
    </lineage>
</organism>
<dbReference type="GO" id="GO:0035556">
    <property type="term" value="P:intracellular signal transduction"/>
    <property type="evidence" value="ECO:0007669"/>
    <property type="project" value="InterPro"/>
</dbReference>
<comment type="caution">
    <text evidence="5">The sequence shown here is derived from an EMBL/GenBank/DDBJ whole genome shotgun (WGS) entry which is preliminary data.</text>
</comment>
<name>A0A3M6UHI9_POCDA</name>
<dbReference type="STRING" id="46731.A0A3M6UHI9"/>
<keyword evidence="1" id="KW-0833">Ubl conjugation pathway</keyword>
<proteinExistence type="predicted"/>
<keyword evidence="2" id="KW-0853">WD repeat</keyword>
<dbReference type="EMBL" id="RCHS01001512">
    <property type="protein sequence ID" value="RMX53122.1"/>
    <property type="molecule type" value="Genomic_DNA"/>
</dbReference>
<dbReference type="SMART" id="SM00320">
    <property type="entry name" value="WD40"/>
    <property type="match status" value="4"/>
</dbReference>
<feature type="compositionally biased region" description="Basic residues" evidence="3">
    <location>
        <begin position="1"/>
        <end position="12"/>
    </location>
</feature>
<evidence type="ECO:0000256" key="2">
    <source>
        <dbReference type="PROSITE-ProRule" id="PRU00221"/>
    </source>
</evidence>
<dbReference type="CDD" id="cd03717">
    <property type="entry name" value="SOCS_SOCS_like"/>
    <property type="match status" value="1"/>
</dbReference>
<dbReference type="PROSITE" id="PS50225">
    <property type="entry name" value="SOCS"/>
    <property type="match status" value="1"/>
</dbReference>
<dbReference type="InterPro" id="IPR001680">
    <property type="entry name" value="WD40_rpt"/>
</dbReference>
<keyword evidence="6" id="KW-1185">Reference proteome</keyword>
<sequence>MGNKLTKSRKKIDKPTPAVYPNQPVRPLRRSVEGNTSVVYSNFPRIVAELHHYRGSVRNLEDEDEEDEQPRRFHEEVHCCVFSPDDEALLLTSTTPIPCGPFTPDIGCGHLREFDINSGSCKRELLTYHSQECDISSDGNLVSFITNSGQGEVALVKRNRSSYAEIAERVDKFQPCCNGMTGQTLCCKFSPDARHIVSAASLDFHSMRETNELRLWNVKSMQIEARVVLRDITDFCGFVTRCEFSPDGQYLAVSTSKEQLCILRSKNLDVVTVLRRRCRGNVCWSIFNPAWRFEVLACCMQDGRVEIWNKVEVHSSAHAGELRYAREKERKVSFSRLLHCCQYSPDGKMIAVGTSDANIIMLGAETLDSLFLLECIKEPSPFGLRIQNTIVYSIAFSKSQQYVAAGYSDSMVRVWAMPMRFDLQHLCRVVILHSVPGNKINSLPVPNGIKNYLLNNYK</sequence>
<evidence type="ECO:0000313" key="5">
    <source>
        <dbReference type="EMBL" id="RMX53122.1"/>
    </source>
</evidence>
<evidence type="ECO:0000256" key="3">
    <source>
        <dbReference type="SAM" id="MobiDB-lite"/>
    </source>
</evidence>
<dbReference type="PANTHER" id="PTHR15622:SF2">
    <property type="entry name" value="U4_U6 SMALL NUCLEAR RIBONUCLEOPROTEIN PRP4"/>
    <property type="match status" value="1"/>
</dbReference>
<feature type="domain" description="SOCS box" evidence="4">
    <location>
        <begin position="423"/>
        <end position="453"/>
    </location>
</feature>
<dbReference type="Pfam" id="PF07525">
    <property type="entry name" value="SOCS_box"/>
    <property type="match status" value="1"/>
</dbReference>
<dbReference type="Pfam" id="PF00400">
    <property type="entry name" value="WD40"/>
    <property type="match status" value="1"/>
</dbReference>
<reference evidence="5 6" key="1">
    <citation type="journal article" date="2018" name="Sci. Rep.">
        <title>Comparative analysis of the Pocillopora damicornis genome highlights role of immune system in coral evolution.</title>
        <authorList>
            <person name="Cunning R."/>
            <person name="Bay R.A."/>
            <person name="Gillette P."/>
            <person name="Baker A.C."/>
            <person name="Traylor-Knowles N."/>
        </authorList>
    </citation>
    <scope>NUCLEOTIDE SEQUENCE [LARGE SCALE GENOMIC DNA]</scope>
    <source>
        <strain evidence="5">RSMAS</strain>
        <tissue evidence="5">Whole animal</tissue>
    </source>
</reference>
<feature type="repeat" description="WD" evidence="2">
    <location>
        <begin position="384"/>
        <end position="415"/>
    </location>
</feature>
<dbReference type="InterPro" id="IPR015943">
    <property type="entry name" value="WD40/YVTN_repeat-like_dom_sf"/>
</dbReference>
<dbReference type="SMART" id="SM00969">
    <property type="entry name" value="SOCS_box"/>
    <property type="match status" value="1"/>
</dbReference>
<accession>A0A3M6UHI9</accession>
<dbReference type="OMA" id="FHTIRET"/>
<dbReference type="GO" id="GO:0000209">
    <property type="term" value="P:protein polyubiquitination"/>
    <property type="evidence" value="ECO:0007669"/>
    <property type="project" value="TreeGrafter"/>
</dbReference>